<feature type="region of interest" description="Disordered" evidence="1">
    <location>
        <begin position="333"/>
        <end position="367"/>
    </location>
</feature>
<feature type="region of interest" description="Disordered" evidence="1">
    <location>
        <begin position="232"/>
        <end position="266"/>
    </location>
</feature>
<reference evidence="3" key="2">
    <citation type="submission" date="2025-08" db="UniProtKB">
        <authorList>
            <consortium name="Ensembl"/>
        </authorList>
    </citation>
    <scope>IDENTIFICATION</scope>
</reference>
<keyword evidence="2" id="KW-1133">Transmembrane helix</keyword>
<feature type="compositionally biased region" description="Low complexity" evidence="1">
    <location>
        <begin position="301"/>
        <end position="311"/>
    </location>
</feature>
<keyword evidence="2" id="KW-0472">Membrane</keyword>
<evidence type="ECO:0000313" key="3">
    <source>
        <dbReference type="Ensembl" id="ENSCPVP00000013556.2"/>
    </source>
</evidence>
<reference evidence="3" key="1">
    <citation type="submission" date="2020-02" db="EMBL/GenBank/DDBJ databases">
        <authorList>
            <person name="Enbody D E."/>
            <person name="Pettersson E M."/>
        </authorList>
    </citation>
    <scope>NUCLEOTIDE SEQUENCE [LARGE SCALE GENOMIC DNA]</scope>
</reference>
<name>A0A8C3N457_GEOPR</name>
<evidence type="ECO:0000256" key="1">
    <source>
        <dbReference type="SAM" id="MobiDB-lite"/>
    </source>
</evidence>
<dbReference type="Proteomes" id="UP000694382">
    <property type="component" value="Chromosome 5"/>
</dbReference>
<organism evidence="3 4">
    <name type="scientific">Geospiza parvula</name>
    <name type="common">Small tree-finch</name>
    <name type="synonym">Camarhynchus parvulus</name>
    <dbReference type="NCBI Taxonomy" id="87175"/>
    <lineage>
        <taxon>Eukaryota</taxon>
        <taxon>Metazoa</taxon>
        <taxon>Chordata</taxon>
        <taxon>Craniata</taxon>
        <taxon>Vertebrata</taxon>
        <taxon>Euteleostomi</taxon>
        <taxon>Archelosauria</taxon>
        <taxon>Archosauria</taxon>
        <taxon>Dinosauria</taxon>
        <taxon>Saurischia</taxon>
        <taxon>Theropoda</taxon>
        <taxon>Coelurosauria</taxon>
        <taxon>Aves</taxon>
        <taxon>Neognathae</taxon>
        <taxon>Neoaves</taxon>
        <taxon>Telluraves</taxon>
        <taxon>Australaves</taxon>
        <taxon>Passeriformes</taxon>
        <taxon>Thraupidae</taxon>
        <taxon>Camarhynchus</taxon>
    </lineage>
</organism>
<sequence>MAGGAGLAKRLGTLLSGLLECGAFCGIIFGWASLVFVLKDLGYFEGLCQPSATPGPNLTLGSDCSGQDEQFSLVFTIGSFMNNFMTFPMGVVFDRFGTTAAAPHRHLPLHWRDPARRLLHPRAGGAALPGHVHAVGGWHPPHPHQHAGGEPVWELPLHHHHPLQRGLRLLLRHLPHRQAAVRAGAVPAGHVPLPGSLQCLAPPAHPLPDAAQPHPLPAAPRLRLRAAVLGPFPLLPSPQGQANAGRGRTRGDTPGAPHSSRWGRPRDAVPGLRLLVALRLARGLALGDAAAPLPVHRHPQPAAGAPGARGPRPGEHVHQRLCLHPALRGALCPLERPHPRPAQAGKGPPPRGDPGRAGRPAVGGAVAGGDGGAVPAVLRVGRRACPARPVRHLRAAGHQPLLPVRRQRRLPGHRVSPAALREALRAGHGTVSAGGPAAVPLCRPGAGAAPGGPLLYELGAHHHGAGGLCQPCGGGP</sequence>
<keyword evidence="4" id="KW-1185">Reference proteome</keyword>
<dbReference type="AlphaFoldDB" id="A0A8C3N457"/>
<accession>A0A8C3N457</accession>
<feature type="transmembrane region" description="Helical" evidence="2">
    <location>
        <begin position="12"/>
        <end position="38"/>
    </location>
</feature>
<protein>
    <submittedName>
        <fullName evidence="3">Uncharacterized protein</fullName>
    </submittedName>
</protein>
<dbReference type="Ensembl" id="ENSCPVT00000014168.2">
    <property type="protein sequence ID" value="ENSCPVP00000013556.2"/>
    <property type="gene ID" value="ENSCPVG00000009926.2"/>
</dbReference>
<accession>A0A8U8BBG0</accession>
<dbReference type="InterPro" id="IPR027197">
    <property type="entry name" value="SLC43A3"/>
</dbReference>
<dbReference type="PANTHER" id="PTHR20765">
    <property type="entry name" value="SOLUTE CARRIER FAMILY 43 MEMBER 3-RELATED"/>
    <property type="match status" value="1"/>
</dbReference>
<evidence type="ECO:0000256" key="2">
    <source>
        <dbReference type="SAM" id="Phobius"/>
    </source>
</evidence>
<evidence type="ECO:0000313" key="4">
    <source>
        <dbReference type="Proteomes" id="UP000694382"/>
    </source>
</evidence>
<proteinExistence type="predicted"/>
<keyword evidence="2" id="KW-0812">Transmembrane</keyword>
<feature type="region of interest" description="Disordered" evidence="1">
    <location>
        <begin position="295"/>
        <end position="317"/>
    </location>
</feature>
<reference evidence="3" key="3">
    <citation type="submission" date="2025-09" db="UniProtKB">
        <authorList>
            <consortium name="Ensembl"/>
        </authorList>
    </citation>
    <scope>IDENTIFICATION</scope>
</reference>
<dbReference type="PANTHER" id="PTHR20765:SF1">
    <property type="entry name" value="EQUILIBRATIVE NUCLEOBASE TRANSPORTER 1"/>
    <property type="match status" value="1"/>
</dbReference>